<evidence type="ECO:0000256" key="6">
    <source>
        <dbReference type="ARBA" id="ARBA00022723"/>
    </source>
</evidence>
<keyword evidence="10 14" id="KW-0067">ATP-binding</keyword>
<dbReference type="Pfam" id="PF01434">
    <property type="entry name" value="Peptidase_M41"/>
    <property type="match status" value="1"/>
</dbReference>
<feature type="compositionally biased region" description="Polar residues" evidence="16">
    <location>
        <begin position="657"/>
        <end position="676"/>
    </location>
</feature>
<accession>A0ABT9D5H1</accession>
<feature type="compositionally biased region" description="Low complexity" evidence="16">
    <location>
        <begin position="678"/>
        <end position="691"/>
    </location>
</feature>
<keyword evidence="19" id="KW-1185">Reference proteome</keyword>
<comment type="similarity">
    <text evidence="15">Belongs to the AAA ATPase family.</text>
</comment>
<dbReference type="EMBL" id="JAOSIR010000005">
    <property type="protein sequence ID" value="MDO8059119.1"/>
    <property type="molecule type" value="Genomic_DNA"/>
</dbReference>
<evidence type="ECO:0000256" key="14">
    <source>
        <dbReference type="HAMAP-Rule" id="MF_01458"/>
    </source>
</evidence>
<evidence type="ECO:0000256" key="1">
    <source>
        <dbReference type="ARBA" id="ARBA00004370"/>
    </source>
</evidence>
<feature type="compositionally biased region" description="Basic and acidic residues" evidence="16">
    <location>
        <begin position="692"/>
        <end position="708"/>
    </location>
</feature>
<dbReference type="RefSeq" id="WP_304514638.1">
    <property type="nucleotide sequence ID" value="NZ_JAOSIR010000005.1"/>
</dbReference>
<comment type="function">
    <text evidence="14">Acts as a processive, ATP-dependent zinc metallopeptidase for both cytoplasmic and membrane proteins. Plays a role in the quality control of integral membrane proteins.</text>
</comment>
<evidence type="ECO:0000256" key="4">
    <source>
        <dbReference type="ARBA" id="ARBA00022670"/>
    </source>
</evidence>
<feature type="binding site" evidence="14">
    <location>
        <begin position="232"/>
        <end position="239"/>
    </location>
    <ligand>
        <name>ATP</name>
        <dbReference type="ChEBI" id="CHEBI:30616"/>
    </ligand>
</feature>
<evidence type="ECO:0000256" key="7">
    <source>
        <dbReference type="ARBA" id="ARBA00022741"/>
    </source>
</evidence>
<evidence type="ECO:0000256" key="5">
    <source>
        <dbReference type="ARBA" id="ARBA00022692"/>
    </source>
</evidence>
<dbReference type="EC" id="3.4.24.-" evidence="14"/>
<dbReference type="InterPro" id="IPR027417">
    <property type="entry name" value="P-loop_NTPase"/>
</dbReference>
<feature type="binding site" evidence="14">
    <location>
        <position position="529"/>
    </location>
    <ligand>
        <name>Zn(2+)</name>
        <dbReference type="ChEBI" id="CHEBI:29105"/>
        <note>catalytic</note>
    </ligand>
</feature>
<evidence type="ECO:0000259" key="17">
    <source>
        <dbReference type="SMART" id="SM00382"/>
    </source>
</evidence>
<dbReference type="Pfam" id="PF00004">
    <property type="entry name" value="AAA"/>
    <property type="match status" value="1"/>
</dbReference>
<name>A0ABT9D5H1_9MOLU</name>
<keyword evidence="8 14" id="KW-0378">Hydrolase</keyword>
<evidence type="ECO:0000256" key="16">
    <source>
        <dbReference type="SAM" id="MobiDB-lite"/>
    </source>
</evidence>
<evidence type="ECO:0000256" key="9">
    <source>
        <dbReference type="ARBA" id="ARBA00022833"/>
    </source>
</evidence>
<evidence type="ECO:0000256" key="12">
    <source>
        <dbReference type="ARBA" id="ARBA00023049"/>
    </source>
</evidence>
<feature type="binding site" evidence="14">
    <location>
        <position position="456"/>
    </location>
    <ligand>
        <name>Zn(2+)</name>
        <dbReference type="ChEBI" id="CHEBI:29105"/>
        <note>catalytic</note>
    </ligand>
</feature>
<feature type="active site" evidence="14">
    <location>
        <position position="453"/>
    </location>
</feature>
<evidence type="ECO:0000256" key="3">
    <source>
        <dbReference type="ARBA" id="ARBA00022475"/>
    </source>
</evidence>
<dbReference type="InterPro" id="IPR003593">
    <property type="entry name" value="AAA+_ATPase"/>
</dbReference>
<comment type="caution">
    <text evidence="18">The sequence shown here is derived from an EMBL/GenBank/DDBJ whole genome shotgun (WGS) entry which is preliminary data.</text>
</comment>
<evidence type="ECO:0000313" key="18">
    <source>
        <dbReference type="EMBL" id="MDO8059119.1"/>
    </source>
</evidence>
<comment type="subcellular location">
    <subcellularLocation>
        <location evidence="14">Cell membrane</location>
        <topology evidence="14">Multi-pass membrane protein</topology>
        <orientation evidence="14">Cytoplasmic side</orientation>
    </subcellularLocation>
    <subcellularLocation>
        <location evidence="1">Membrane</location>
    </subcellularLocation>
</comment>
<dbReference type="Proteomes" id="UP001170674">
    <property type="component" value="Unassembled WGS sequence"/>
</dbReference>
<keyword evidence="5 14" id="KW-0812">Transmembrane</keyword>
<feature type="domain" description="AAA+ ATPase" evidence="17">
    <location>
        <begin position="224"/>
        <end position="361"/>
    </location>
</feature>
<sequence>MIDFYKKYFQHITIWHLIGLIGFLGVIMSMHNIFDQIMKQPNHVMELINVLENPKKNVQIKEIKPKIVRSIPALYDLQVKMLDTSDNIVGKEKIITYYSVSDKIYHKIIDIIADKSQNDSSYQKILDNPHTDPPYLGFGPLVDAIGFILPLISCYLLYSLFKSTTNKFFEQMGEKYIGKKDQVDLLSNITFKNIAGFSEEKIEMQEIIDFLKYPQKYKDMGARIPKGVLLSGPPGTGKTLLAKAVAGEAGVAFFATSGSEFVEKYVGVGASRVRNLFQKAAQHSPCIIFIDEVESLAHKRGTRSHHSEHDNTLNQLLVELDGFNSNTEIIVIAATNKPELLDSAILRPGRFDRRFTINLPSARDRRAILELHAKNKRFSPEVNLNEIAEETIGFSGAQLEGVLNESALLAVRRRSLTIEPQDVNEAIDRILIGSTRKKDFLSKKEKTLVAYHEAGHGVLAVVLDNIEKVRKITIIPRGSVGGYNIISPDSESSNFKSRKKLIIDIAISLGGRAAEEIFLDDISNGAYADFDHVSHIARTMVIKYGMSKVGLVQFSQSERNFSDSKASEIDLEVKNIINECYQLAKTTLLKHKNFVNNLVQYLLKIETLVTKDVAEIYLTGKLSWFDQEQNENLGHLQNQNDTPGEISHDAFNENVDDLSNQNDTNDTLGESSNDKFNNSDVINNNESSDNISDNKKTENEDLSKKSNN</sequence>
<dbReference type="PROSITE" id="PS00674">
    <property type="entry name" value="AAA"/>
    <property type="match status" value="1"/>
</dbReference>
<evidence type="ECO:0000256" key="2">
    <source>
        <dbReference type="ARBA" id="ARBA00010044"/>
    </source>
</evidence>
<dbReference type="InterPro" id="IPR037219">
    <property type="entry name" value="Peptidase_M41-like"/>
</dbReference>
<dbReference type="Pfam" id="PF17862">
    <property type="entry name" value="AAA_lid_3"/>
    <property type="match status" value="1"/>
</dbReference>
<dbReference type="SUPFAM" id="SSF140990">
    <property type="entry name" value="FtsH protease domain-like"/>
    <property type="match status" value="1"/>
</dbReference>
<dbReference type="HAMAP" id="MF_01458">
    <property type="entry name" value="FtsH"/>
    <property type="match status" value="1"/>
</dbReference>
<comment type="similarity">
    <text evidence="2 14">In the C-terminal section; belongs to the peptidase M41 family.</text>
</comment>
<protein>
    <recommendedName>
        <fullName evidence="14">ATP-dependent zinc metalloprotease FtsH</fullName>
        <ecNumber evidence="14">3.4.24.-</ecNumber>
    </recommendedName>
</protein>
<dbReference type="InterPro" id="IPR003959">
    <property type="entry name" value="ATPase_AAA_core"/>
</dbReference>
<gene>
    <name evidence="14" type="primary">ftsH</name>
    <name evidence="18" type="ORF">OC683_00645</name>
</gene>
<comment type="similarity">
    <text evidence="14">In the central section; belongs to the AAA ATPase family.</text>
</comment>
<dbReference type="Gene3D" id="1.20.58.760">
    <property type="entry name" value="Peptidase M41"/>
    <property type="match status" value="1"/>
</dbReference>
<dbReference type="InterPro" id="IPR000642">
    <property type="entry name" value="Peptidase_M41"/>
</dbReference>
<keyword evidence="7 14" id="KW-0547">Nucleotide-binding</keyword>
<evidence type="ECO:0000313" key="19">
    <source>
        <dbReference type="Proteomes" id="UP001170674"/>
    </source>
</evidence>
<evidence type="ECO:0000256" key="13">
    <source>
        <dbReference type="ARBA" id="ARBA00023136"/>
    </source>
</evidence>
<comment type="subunit">
    <text evidence="14">Homohexamer.</text>
</comment>
<evidence type="ECO:0000256" key="15">
    <source>
        <dbReference type="RuleBase" id="RU003651"/>
    </source>
</evidence>
<dbReference type="InterPro" id="IPR041569">
    <property type="entry name" value="AAA_lid_3"/>
</dbReference>
<dbReference type="CDD" id="cd19501">
    <property type="entry name" value="RecA-like_FtsH"/>
    <property type="match status" value="1"/>
</dbReference>
<comment type="caution">
    <text evidence="14">Lacks conserved residue(s) required for the propagation of feature annotation.</text>
</comment>
<keyword evidence="3 14" id="KW-1003">Cell membrane</keyword>
<keyword evidence="12 14" id="KW-0482">Metalloprotease</keyword>
<dbReference type="SMART" id="SM00382">
    <property type="entry name" value="AAA"/>
    <property type="match status" value="1"/>
</dbReference>
<keyword evidence="13 14" id="KW-0472">Membrane</keyword>
<dbReference type="InterPro" id="IPR005936">
    <property type="entry name" value="FtsH"/>
</dbReference>
<keyword evidence="6 14" id="KW-0479">Metal-binding</keyword>
<dbReference type="Gene3D" id="1.10.8.60">
    <property type="match status" value="1"/>
</dbReference>
<keyword evidence="11 14" id="KW-1133">Transmembrane helix</keyword>
<proteinExistence type="inferred from homology"/>
<feature type="binding site" evidence="14">
    <location>
        <position position="452"/>
    </location>
    <ligand>
        <name>Zn(2+)</name>
        <dbReference type="ChEBI" id="CHEBI:29105"/>
        <note>catalytic</note>
    </ligand>
</feature>
<keyword evidence="4 14" id="KW-0645">Protease</keyword>
<reference evidence="18 19" key="1">
    <citation type="journal article" date="2023" name="Int. J. Syst. Evol. Microbiol.">
        <title>The observation of taxonomic boundaries for the 16SrII and 16SrXXV phytoplasmas using genome-based delimitation.</title>
        <authorList>
            <person name="Rodrigues Jardim B."/>
            <person name="Tran-Nguyen L.T.T."/>
            <person name="Gambley C."/>
            <person name="Al-Sadi A.M."/>
            <person name="Al-Subhi A.M."/>
            <person name="Foissac X."/>
            <person name="Salar P."/>
            <person name="Cai H."/>
            <person name="Yang J.Y."/>
            <person name="Davis R."/>
            <person name="Jones L."/>
            <person name="Rodoni B."/>
            <person name="Constable F.E."/>
        </authorList>
    </citation>
    <scope>NUCLEOTIDE SEQUENCE [LARGE SCALE GENOMIC DNA]</scope>
    <source>
        <strain evidence="18">BAWM-OMN-P53</strain>
    </source>
</reference>
<comment type="cofactor">
    <cofactor evidence="14">
        <name>Zn(2+)</name>
        <dbReference type="ChEBI" id="CHEBI:29105"/>
    </cofactor>
    <text evidence="14">Binds 1 zinc ion per subunit.</text>
</comment>
<dbReference type="Gene3D" id="3.40.50.300">
    <property type="entry name" value="P-loop containing nucleotide triphosphate hydrolases"/>
    <property type="match status" value="1"/>
</dbReference>
<evidence type="ECO:0000256" key="11">
    <source>
        <dbReference type="ARBA" id="ARBA00022989"/>
    </source>
</evidence>
<dbReference type="SUPFAM" id="SSF52540">
    <property type="entry name" value="P-loop containing nucleoside triphosphate hydrolases"/>
    <property type="match status" value="1"/>
</dbReference>
<evidence type="ECO:0000256" key="8">
    <source>
        <dbReference type="ARBA" id="ARBA00022801"/>
    </source>
</evidence>
<dbReference type="PANTHER" id="PTHR23076">
    <property type="entry name" value="METALLOPROTEASE M41 FTSH"/>
    <property type="match status" value="1"/>
</dbReference>
<feature type="region of interest" description="Disordered" evidence="16">
    <location>
        <begin position="655"/>
        <end position="708"/>
    </location>
</feature>
<feature type="transmembrane region" description="Helical" evidence="14">
    <location>
        <begin position="12"/>
        <end position="34"/>
    </location>
</feature>
<evidence type="ECO:0000256" key="10">
    <source>
        <dbReference type="ARBA" id="ARBA00022840"/>
    </source>
</evidence>
<dbReference type="PANTHER" id="PTHR23076:SF97">
    <property type="entry name" value="ATP-DEPENDENT ZINC METALLOPROTEASE YME1L1"/>
    <property type="match status" value="1"/>
</dbReference>
<dbReference type="InterPro" id="IPR003960">
    <property type="entry name" value="ATPase_AAA_CS"/>
</dbReference>
<keyword evidence="9 14" id="KW-0862">Zinc</keyword>
<organism evidence="18 19">
    <name type="scientific">Candidatus Phytoplasma crotalariae</name>
    <dbReference type="NCBI Taxonomy" id="2982627"/>
    <lineage>
        <taxon>Bacteria</taxon>
        <taxon>Bacillati</taxon>
        <taxon>Mycoplasmatota</taxon>
        <taxon>Mollicutes</taxon>
        <taxon>Acholeplasmatales</taxon>
        <taxon>Acholeplasmataceae</taxon>
        <taxon>Candidatus Phytoplasma</taxon>
        <taxon>16SrII (Peanut WB group)</taxon>
    </lineage>
</organism>